<name>A0ABZ2QTL6_9ACTN</name>
<proteinExistence type="predicted"/>
<keyword evidence="2" id="KW-1185">Reference proteome</keyword>
<organism evidence="1 2">
    <name type="scientific">Streptomyces sirii</name>
    <dbReference type="NCBI Taxonomy" id="3127701"/>
    <lineage>
        <taxon>Bacteria</taxon>
        <taxon>Bacillati</taxon>
        <taxon>Actinomycetota</taxon>
        <taxon>Actinomycetes</taxon>
        <taxon>Kitasatosporales</taxon>
        <taxon>Streptomycetaceae</taxon>
        <taxon>Streptomyces</taxon>
    </lineage>
</organism>
<reference evidence="1 2" key="1">
    <citation type="submission" date="2024-03" db="EMBL/GenBank/DDBJ databases">
        <title>The complete genome of Streptomyces sirii sp.nov.</title>
        <authorList>
            <person name="Zakalyukina Y.V."/>
            <person name="Belik A.R."/>
            <person name="Biryukov M.V."/>
            <person name="Baturina O.A."/>
            <person name="Kabilov M.R."/>
        </authorList>
    </citation>
    <scope>NUCLEOTIDE SEQUENCE [LARGE SCALE GENOMIC DNA]</scope>
    <source>
        <strain evidence="1 2">BP-8</strain>
    </source>
</reference>
<dbReference type="Proteomes" id="UP001626628">
    <property type="component" value="Chromosome"/>
</dbReference>
<evidence type="ECO:0000313" key="1">
    <source>
        <dbReference type="EMBL" id="WXK79725.1"/>
    </source>
</evidence>
<gene>
    <name evidence="1" type="ORF">WAB15_29055</name>
</gene>
<protein>
    <submittedName>
        <fullName evidence="1">Uncharacterized protein</fullName>
    </submittedName>
</protein>
<accession>A0ABZ2QTL6</accession>
<evidence type="ECO:0000313" key="2">
    <source>
        <dbReference type="Proteomes" id="UP001626628"/>
    </source>
</evidence>
<sequence length="74" mass="8401">MTEDAASIDRQQLMQEALEEYASRSDDQLDWILGLVRHRLGAARRMGVDIPKGLAERVSRLSAKRGWPIDQPQP</sequence>
<dbReference type="EMBL" id="CP147982">
    <property type="protein sequence ID" value="WXK79725.1"/>
    <property type="molecule type" value="Genomic_DNA"/>
</dbReference>
<dbReference type="RefSeq" id="WP_407288035.1">
    <property type="nucleotide sequence ID" value="NZ_CP147982.1"/>
</dbReference>